<protein>
    <submittedName>
        <fullName evidence="1">Uncharacterized protein</fullName>
    </submittedName>
</protein>
<proteinExistence type="predicted"/>
<name>A0AA38C047_TAXCH</name>
<dbReference type="AlphaFoldDB" id="A0AA38C047"/>
<dbReference type="OMA" id="TTEFIRM"/>
<accession>A0AA38C047</accession>
<gene>
    <name evidence="1" type="ORF">KI387_043010</name>
</gene>
<organism evidence="1 2">
    <name type="scientific">Taxus chinensis</name>
    <name type="common">Chinese yew</name>
    <name type="synonym">Taxus wallichiana var. chinensis</name>
    <dbReference type="NCBI Taxonomy" id="29808"/>
    <lineage>
        <taxon>Eukaryota</taxon>
        <taxon>Viridiplantae</taxon>
        <taxon>Streptophyta</taxon>
        <taxon>Embryophyta</taxon>
        <taxon>Tracheophyta</taxon>
        <taxon>Spermatophyta</taxon>
        <taxon>Pinopsida</taxon>
        <taxon>Pinidae</taxon>
        <taxon>Conifers II</taxon>
        <taxon>Cupressales</taxon>
        <taxon>Taxaceae</taxon>
        <taxon>Taxus</taxon>
    </lineage>
</organism>
<dbReference type="Proteomes" id="UP000824469">
    <property type="component" value="Unassembled WGS sequence"/>
</dbReference>
<dbReference type="InterPro" id="IPR008004">
    <property type="entry name" value="OCTOPUS-like"/>
</dbReference>
<keyword evidence="2" id="KW-1185">Reference proteome</keyword>
<comment type="caution">
    <text evidence="1">The sequence shown here is derived from an EMBL/GenBank/DDBJ whole genome shotgun (WGS) entry which is preliminary data.</text>
</comment>
<reference evidence="1 2" key="1">
    <citation type="journal article" date="2021" name="Nat. Plants">
        <title>The Taxus genome provides insights into paclitaxel biosynthesis.</title>
        <authorList>
            <person name="Xiong X."/>
            <person name="Gou J."/>
            <person name="Liao Q."/>
            <person name="Li Y."/>
            <person name="Zhou Q."/>
            <person name="Bi G."/>
            <person name="Li C."/>
            <person name="Du R."/>
            <person name="Wang X."/>
            <person name="Sun T."/>
            <person name="Guo L."/>
            <person name="Liang H."/>
            <person name="Lu P."/>
            <person name="Wu Y."/>
            <person name="Zhang Z."/>
            <person name="Ro D.K."/>
            <person name="Shang Y."/>
            <person name="Huang S."/>
            <person name="Yan J."/>
        </authorList>
    </citation>
    <scope>NUCLEOTIDE SEQUENCE [LARGE SCALE GENOMIC DNA]</scope>
    <source>
        <strain evidence="1">Ta-2019</strain>
    </source>
</reference>
<dbReference type="EMBL" id="JAHRHJ020003402">
    <property type="protein sequence ID" value="KAH9291801.1"/>
    <property type="molecule type" value="Genomic_DNA"/>
</dbReference>
<evidence type="ECO:0000313" key="2">
    <source>
        <dbReference type="Proteomes" id="UP000824469"/>
    </source>
</evidence>
<dbReference type="Pfam" id="PF05340">
    <property type="entry name" value="DUF740"/>
    <property type="match status" value="1"/>
</dbReference>
<evidence type="ECO:0000313" key="1">
    <source>
        <dbReference type="EMBL" id="KAH9291801.1"/>
    </source>
</evidence>
<sequence length="207" mass="23483">MSRFFCAFHPWEEIVGVCSACLRERLLNLTTARNRTENEPRRLPDLMSSCGCLNNRKRKNGGIYYKADGIRDRELDTEHAEKKGSKIFKFSGLRSLFGFMRKEGKHKAAEVDAEDRSGDVLQDFYAGEDEGKSCILKSQFSSARHSVSVRRSTAQRSALKRSTSCFDKELHGFNPPCDCEQNAGKVLSYYSWANSVSRSCSMSRTNH</sequence>